<reference evidence="4" key="1">
    <citation type="submission" date="2017-10" db="EMBL/GenBank/DDBJ databases">
        <title>Rapid genome shrinkage in a self-fertile nematode reveals novel sperm competition proteins.</title>
        <authorList>
            <person name="Yin D."/>
            <person name="Schwarz E.M."/>
            <person name="Thomas C.G."/>
            <person name="Felde R.L."/>
            <person name="Korf I.F."/>
            <person name="Cutter A.D."/>
            <person name="Schartner C.M."/>
            <person name="Ralston E.J."/>
            <person name="Meyer B.J."/>
            <person name="Haag E.S."/>
        </authorList>
    </citation>
    <scope>NUCLEOTIDE SEQUENCE [LARGE SCALE GENOMIC DNA]</scope>
    <source>
        <strain evidence="4">JU1422</strain>
    </source>
</reference>
<evidence type="ECO:0000313" key="3">
    <source>
        <dbReference type="EMBL" id="PIC47701.1"/>
    </source>
</evidence>
<feature type="domain" description="BHLH" evidence="2">
    <location>
        <begin position="14"/>
        <end position="65"/>
    </location>
</feature>
<proteinExistence type="predicted"/>
<protein>
    <recommendedName>
        <fullName evidence="2">BHLH domain-containing protein</fullName>
    </recommendedName>
</protein>
<dbReference type="SMART" id="SM00353">
    <property type="entry name" value="HLH"/>
    <property type="match status" value="1"/>
</dbReference>
<dbReference type="GO" id="GO:0046983">
    <property type="term" value="F:protein dimerization activity"/>
    <property type="evidence" value="ECO:0007669"/>
    <property type="project" value="InterPro"/>
</dbReference>
<feature type="compositionally biased region" description="Low complexity" evidence="1">
    <location>
        <begin position="80"/>
        <end position="103"/>
    </location>
</feature>
<dbReference type="InterPro" id="IPR036638">
    <property type="entry name" value="HLH_DNA-bd_sf"/>
</dbReference>
<dbReference type="PROSITE" id="PS50888">
    <property type="entry name" value="BHLH"/>
    <property type="match status" value="1"/>
</dbReference>
<dbReference type="Pfam" id="PF00010">
    <property type="entry name" value="HLH"/>
    <property type="match status" value="1"/>
</dbReference>
<accession>A0A2G5V7T0</accession>
<dbReference type="Proteomes" id="UP000230233">
    <property type="component" value="Chromosome II"/>
</dbReference>
<keyword evidence="4" id="KW-1185">Reference proteome</keyword>
<dbReference type="EMBL" id="PDUG01000002">
    <property type="protein sequence ID" value="PIC47701.1"/>
    <property type="molecule type" value="Genomic_DNA"/>
</dbReference>
<dbReference type="SUPFAM" id="SSF47459">
    <property type="entry name" value="HLH, helix-loop-helix DNA-binding domain"/>
    <property type="match status" value="1"/>
</dbReference>
<name>A0A2G5V7T0_9PELO</name>
<feature type="region of interest" description="Disordered" evidence="1">
    <location>
        <begin position="67"/>
        <end position="103"/>
    </location>
</feature>
<dbReference type="AlphaFoldDB" id="A0A2G5V7T0"/>
<feature type="compositionally biased region" description="Basic and acidic residues" evidence="1">
    <location>
        <begin position="67"/>
        <end position="79"/>
    </location>
</feature>
<dbReference type="InterPro" id="IPR011598">
    <property type="entry name" value="bHLH_dom"/>
</dbReference>
<comment type="caution">
    <text evidence="3">The sequence shown here is derived from an EMBL/GenBank/DDBJ whole genome shotgun (WGS) entry which is preliminary data.</text>
</comment>
<evidence type="ECO:0000259" key="2">
    <source>
        <dbReference type="PROSITE" id="PS50888"/>
    </source>
</evidence>
<gene>
    <name evidence="3" type="primary">Cnig_chr_II.g6957</name>
    <name evidence="3" type="ORF">B9Z55_006957</name>
</gene>
<evidence type="ECO:0000313" key="4">
    <source>
        <dbReference type="Proteomes" id="UP000230233"/>
    </source>
</evidence>
<dbReference type="Gene3D" id="4.10.280.10">
    <property type="entry name" value="Helix-loop-helix DNA-binding domain"/>
    <property type="match status" value="1"/>
</dbReference>
<organism evidence="3 4">
    <name type="scientific">Caenorhabditis nigoni</name>
    <dbReference type="NCBI Taxonomy" id="1611254"/>
    <lineage>
        <taxon>Eukaryota</taxon>
        <taxon>Metazoa</taxon>
        <taxon>Ecdysozoa</taxon>
        <taxon>Nematoda</taxon>
        <taxon>Chromadorea</taxon>
        <taxon>Rhabditida</taxon>
        <taxon>Rhabditina</taxon>
        <taxon>Rhabditomorpha</taxon>
        <taxon>Rhabditoidea</taxon>
        <taxon>Rhabditidae</taxon>
        <taxon>Peloderinae</taxon>
        <taxon>Caenorhabditis</taxon>
    </lineage>
</organism>
<evidence type="ECO:0000256" key="1">
    <source>
        <dbReference type="SAM" id="MobiDB-lite"/>
    </source>
</evidence>
<sequence length="139" mass="15946">MAGKTRTPVLRTQKFKDYRNELEKARFAKITAAFDRLKEVSQPCLGDKSTKLEILQAAMERIRELREELARQDEVDHDSSPSSPQQFSSPESSESQENVAEQVVDLQQEEQQDQDVQWQYVTVTTVWKIPVGTTKTTSN</sequence>